<keyword evidence="5" id="KW-1185">Reference proteome</keyword>
<name>A0A3L6RUV7_PANMI</name>
<dbReference type="PROSITE" id="PS50102">
    <property type="entry name" value="RRM"/>
    <property type="match status" value="1"/>
</dbReference>
<keyword evidence="1" id="KW-0694">RNA-binding</keyword>
<dbReference type="Proteomes" id="UP000275267">
    <property type="component" value="Unassembled WGS sequence"/>
</dbReference>
<evidence type="ECO:0000313" key="5">
    <source>
        <dbReference type="Proteomes" id="UP000275267"/>
    </source>
</evidence>
<evidence type="ECO:0000256" key="2">
    <source>
        <dbReference type="SAM" id="MobiDB-lite"/>
    </source>
</evidence>
<dbReference type="CDD" id="cd12277">
    <property type="entry name" value="RRM3_MEI2_EAR1_like"/>
    <property type="match status" value="1"/>
</dbReference>
<feature type="compositionally biased region" description="Basic residues" evidence="2">
    <location>
        <begin position="153"/>
        <end position="167"/>
    </location>
</feature>
<dbReference type="OrthoDB" id="417481at2759"/>
<dbReference type="InterPro" id="IPR012677">
    <property type="entry name" value="Nucleotide-bd_a/b_plait_sf"/>
</dbReference>
<feature type="region of interest" description="Disordered" evidence="2">
    <location>
        <begin position="345"/>
        <end position="368"/>
    </location>
</feature>
<dbReference type="Pfam" id="PF04059">
    <property type="entry name" value="RRM_2"/>
    <property type="match status" value="1"/>
</dbReference>
<protein>
    <submittedName>
        <fullName evidence="4">Protein MEI2-like 7</fullName>
    </submittedName>
</protein>
<feature type="domain" description="RRM" evidence="3">
    <location>
        <begin position="207"/>
        <end position="301"/>
    </location>
</feature>
<dbReference type="SUPFAM" id="SSF54928">
    <property type="entry name" value="RNA-binding domain, RBD"/>
    <property type="match status" value="1"/>
</dbReference>
<dbReference type="InterPro" id="IPR000504">
    <property type="entry name" value="RRM_dom"/>
</dbReference>
<reference evidence="5" key="1">
    <citation type="journal article" date="2019" name="Nat. Commun.">
        <title>The genome of broomcorn millet.</title>
        <authorList>
            <person name="Zou C."/>
            <person name="Miki D."/>
            <person name="Li D."/>
            <person name="Tang Q."/>
            <person name="Xiao L."/>
            <person name="Rajput S."/>
            <person name="Deng P."/>
            <person name="Jia W."/>
            <person name="Huang R."/>
            <person name="Zhang M."/>
            <person name="Sun Y."/>
            <person name="Hu J."/>
            <person name="Fu X."/>
            <person name="Schnable P.S."/>
            <person name="Li F."/>
            <person name="Zhang H."/>
            <person name="Feng B."/>
            <person name="Zhu X."/>
            <person name="Liu R."/>
            <person name="Schnable J.C."/>
            <person name="Zhu J.-K."/>
            <person name="Zhang H."/>
        </authorList>
    </citation>
    <scope>NUCLEOTIDE SEQUENCE [LARGE SCALE GENOMIC DNA]</scope>
</reference>
<evidence type="ECO:0000313" key="4">
    <source>
        <dbReference type="EMBL" id="RLN09572.1"/>
    </source>
</evidence>
<evidence type="ECO:0000256" key="1">
    <source>
        <dbReference type="PROSITE-ProRule" id="PRU00176"/>
    </source>
</evidence>
<organism evidence="4 5">
    <name type="scientific">Panicum miliaceum</name>
    <name type="common">Proso millet</name>
    <name type="synonym">Broomcorn millet</name>
    <dbReference type="NCBI Taxonomy" id="4540"/>
    <lineage>
        <taxon>Eukaryota</taxon>
        <taxon>Viridiplantae</taxon>
        <taxon>Streptophyta</taxon>
        <taxon>Embryophyta</taxon>
        <taxon>Tracheophyta</taxon>
        <taxon>Spermatophyta</taxon>
        <taxon>Magnoliopsida</taxon>
        <taxon>Liliopsida</taxon>
        <taxon>Poales</taxon>
        <taxon>Poaceae</taxon>
        <taxon>PACMAD clade</taxon>
        <taxon>Panicoideae</taxon>
        <taxon>Panicodae</taxon>
        <taxon>Paniceae</taxon>
        <taxon>Panicinae</taxon>
        <taxon>Panicum</taxon>
        <taxon>Panicum sect. Panicum</taxon>
    </lineage>
</organism>
<dbReference type="InterPro" id="IPR035979">
    <property type="entry name" value="RBD_domain_sf"/>
</dbReference>
<evidence type="ECO:0000259" key="3">
    <source>
        <dbReference type="PROSITE" id="PS50102"/>
    </source>
</evidence>
<dbReference type="EMBL" id="PQIB02000007">
    <property type="protein sequence ID" value="RLN09572.1"/>
    <property type="molecule type" value="Genomic_DNA"/>
</dbReference>
<comment type="caution">
    <text evidence="4">The sequence shown here is derived from an EMBL/GenBank/DDBJ whole genome shotgun (WGS) entry which is preliminary data.</text>
</comment>
<dbReference type="GO" id="GO:0003723">
    <property type="term" value="F:RNA binding"/>
    <property type="evidence" value="ECO:0007669"/>
    <property type="project" value="UniProtKB-UniRule"/>
</dbReference>
<accession>A0A3L6RUV7</accession>
<gene>
    <name evidence="4" type="ORF">C2845_PM11G14760</name>
</gene>
<dbReference type="AlphaFoldDB" id="A0A3L6RUV7"/>
<dbReference type="Gene3D" id="3.30.70.330">
    <property type="match status" value="1"/>
</dbReference>
<proteinExistence type="predicted"/>
<sequence length="368" mass="39401">MAAAAKLNPAAPPFPSPYALHLAPPLPPPFPLADAACPPHFPFVTYCCVAPPPAGHIGFCFPVQPPPSPQPGVGKGGVSAGAAAAATHGRPPHKLMAAFSGLGGAGKRQAAAVKPWKEPARAAATAAPALVPAAPRKPWVARRKEERSVAKAKAPRPRKAAGPRARKAAQAQQESSPTPTPFRYTTRRMRCLGPLPKPELVLGWSTTTIMLRNIPNKLRSSDMISLLDQHCKRVNKDAGAIVSAYDVLYLPMDFRRGCNFGYAFVNLTSPEAAHQLYRSLQGRGWSVHGSKKVIDIVRAKIQGKEELVRHLQRMKLQCADDEFLPAVFTPPRDGVTAGTTVRRLGRLARRPSTTTPCAAGPEPEPKES</sequence>
<dbReference type="InterPro" id="IPR007201">
    <property type="entry name" value="Mei2-like_Rrm_C"/>
</dbReference>
<feature type="region of interest" description="Disordered" evidence="2">
    <location>
        <begin position="136"/>
        <end position="184"/>
    </location>
</feature>